<keyword evidence="4" id="KW-1133">Transmembrane helix</keyword>
<protein>
    <submittedName>
        <fullName evidence="7">Peptidase S1 domain-containing protein</fullName>
    </submittedName>
</protein>
<dbReference type="PROSITE" id="PS00135">
    <property type="entry name" value="TRYPSIN_SER"/>
    <property type="match status" value="1"/>
</dbReference>
<evidence type="ECO:0000259" key="5">
    <source>
        <dbReference type="PROSITE" id="PS50240"/>
    </source>
</evidence>
<keyword evidence="4" id="KW-0472">Membrane</keyword>
<evidence type="ECO:0000256" key="3">
    <source>
        <dbReference type="SAM" id="MobiDB-lite"/>
    </source>
</evidence>
<dbReference type="InterPro" id="IPR001254">
    <property type="entry name" value="Trypsin_dom"/>
</dbReference>
<dbReference type="InterPro" id="IPR033116">
    <property type="entry name" value="TRYPSIN_SER"/>
</dbReference>
<evidence type="ECO:0000256" key="1">
    <source>
        <dbReference type="ARBA" id="ARBA00023157"/>
    </source>
</evidence>
<feature type="domain" description="Peptidase S1" evidence="5">
    <location>
        <begin position="1"/>
        <end position="255"/>
    </location>
</feature>
<dbReference type="GO" id="GO:0006508">
    <property type="term" value="P:proteolysis"/>
    <property type="evidence" value="ECO:0007669"/>
    <property type="project" value="InterPro"/>
</dbReference>
<dbReference type="PANTHER" id="PTHR24256">
    <property type="entry name" value="TRYPTASE-RELATED"/>
    <property type="match status" value="1"/>
</dbReference>
<feature type="domain" description="Peptidase S1" evidence="5">
    <location>
        <begin position="290"/>
        <end position="522"/>
    </location>
</feature>
<evidence type="ECO:0000313" key="7">
    <source>
        <dbReference type="WBParaSite" id="PDA_v2.g28081.t1"/>
    </source>
</evidence>
<evidence type="ECO:0000313" key="6">
    <source>
        <dbReference type="Proteomes" id="UP000887578"/>
    </source>
</evidence>
<dbReference type="SUPFAM" id="SSF50494">
    <property type="entry name" value="Trypsin-like serine proteases"/>
    <property type="match status" value="2"/>
</dbReference>
<sequence>MGGRIANPGAFDYSIVHIKARGVDGFTYGCTGTMISERHLLTCHHCVMENKTYHTHFTFDTIIDENVKFNITDFNIHIFGDRVDIAIIEFAKNTKFKHKNMHKMHLVADDMLDPHIQEKIHKKGYIAGYGSFKFENYKKLSAEFAISDGRLRIARVPIYPKEYCGDGIKICSSDWMPPFVYHGDSGGPLFFFDNQMSNITEALEREELDFNITHPKRHHKMYQFGLITSLDVNHFGRSYSLPIHQYCGWIKDVTKWEVQCEHVFENRGISVLLPPPKAAVVDPDVFGYSIVQMKFRGADNKTYGCTGTMISKRHLLTCRHCVEDIMTEEFNTHFTFNIFEEDAQFDIVDIHIFFGQNVDAAIIEFAKNTKFKHKNIHKMTLLGENMSDKYGQDKIHNKGYVAGYGSFMDETDEDTGAEVSRSDGQLRIAKVPINSSTECGRLEEICSSGGQLGDSGGPLFFFHDQMSNKTKELEQEEFDFNITHPKRHHKMYQFGLIIEGKGKRTFSLPMTKLCDWIEGVTRMEAQCELLFSHRRRRSVSPPPPKAAEDGSPNFQSFKIDENIKDSDISSKSDNSKVLPLPDLPKTEFEDEENEMDAEDLSCILNCINILILIGLVILLCYYFCFKTSESNAQLPTVIQKV</sequence>
<dbReference type="PROSITE" id="PS50240">
    <property type="entry name" value="TRYPSIN_DOM"/>
    <property type="match status" value="2"/>
</dbReference>
<evidence type="ECO:0000256" key="4">
    <source>
        <dbReference type="SAM" id="Phobius"/>
    </source>
</evidence>
<keyword evidence="6" id="KW-1185">Reference proteome</keyword>
<organism evidence="6 7">
    <name type="scientific">Panagrolaimus davidi</name>
    <dbReference type="NCBI Taxonomy" id="227884"/>
    <lineage>
        <taxon>Eukaryota</taxon>
        <taxon>Metazoa</taxon>
        <taxon>Ecdysozoa</taxon>
        <taxon>Nematoda</taxon>
        <taxon>Chromadorea</taxon>
        <taxon>Rhabditida</taxon>
        <taxon>Tylenchina</taxon>
        <taxon>Panagrolaimomorpha</taxon>
        <taxon>Panagrolaimoidea</taxon>
        <taxon>Panagrolaimidae</taxon>
        <taxon>Panagrolaimus</taxon>
    </lineage>
</organism>
<keyword evidence="4" id="KW-0812">Transmembrane</keyword>
<dbReference type="WBParaSite" id="PDA_v2.g28081.t1">
    <property type="protein sequence ID" value="PDA_v2.g28081.t1"/>
    <property type="gene ID" value="PDA_v2.g28081"/>
</dbReference>
<dbReference type="Pfam" id="PF00089">
    <property type="entry name" value="Trypsin"/>
    <property type="match status" value="2"/>
</dbReference>
<feature type="region of interest" description="Disordered" evidence="3">
    <location>
        <begin position="535"/>
        <end position="557"/>
    </location>
</feature>
<dbReference type="InterPro" id="IPR051487">
    <property type="entry name" value="Ser/Thr_Proteases_Immune/Dev"/>
</dbReference>
<proteinExistence type="inferred from homology"/>
<evidence type="ECO:0000256" key="2">
    <source>
        <dbReference type="ARBA" id="ARBA00024195"/>
    </source>
</evidence>
<dbReference type="SMART" id="SM00020">
    <property type="entry name" value="Tryp_SPc"/>
    <property type="match status" value="1"/>
</dbReference>
<comment type="similarity">
    <text evidence="2">Belongs to the peptidase S1 family. CLIP subfamily.</text>
</comment>
<reference evidence="7" key="1">
    <citation type="submission" date="2022-11" db="UniProtKB">
        <authorList>
            <consortium name="WormBaseParasite"/>
        </authorList>
    </citation>
    <scope>IDENTIFICATION</scope>
</reference>
<keyword evidence="1" id="KW-1015">Disulfide bond</keyword>
<name>A0A914QF78_9BILA</name>
<dbReference type="Proteomes" id="UP000887578">
    <property type="component" value="Unplaced"/>
</dbReference>
<accession>A0A914QF78</accession>
<dbReference type="GO" id="GO:0004252">
    <property type="term" value="F:serine-type endopeptidase activity"/>
    <property type="evidence" value="ECO:0007669"/>
    <property type="project" value="InterPro"/>
</dbReference>
<dbReference type="AlphaFoldDB" id="A0A914QF78"/>
<feature type="transmembrane region" description="Helical" evidence="4">
    <location>
        <begin position="607"/>
        <end position="625"/>
    </location>
</feature>
<dbReference type="InterPro" id="IPR009003">
    <property type="entry name" value="Peptidase_S1_PA"/>
</dbReference>
<dbReference type="InterPro" id="IPR043504">
    <property type="entry name" value="Peptidase_S1_PA_chymotrypsin"/>
</dbReference>
<dbReference type="Gene3D" id="2.40.10.10">
    <property type="entry name" value="Trypsin-like serine proteases"/>
    <property type="match status" value="2"/>
</dbReference>